<gene>
    <name evidence="2" type="ORF">METZ01_LOCUS111602</name>
</gene>
<keyword evidence="1" id="KW-1133">Transmembrane helix</keyword>
<evidence type="ECO:0000313" key="2">
    <source>
        <dbReference type="EMBL" id="SVA58748.1"/>
    </source>
</evidence>
<organism evidence="2">
    <name type="scientific">marine metagenome</name>
    <dbReference type="NCBI Taxonomy" id="408172"/>
    <lineage>
        <taxon>unclassified sequences</taxon>
        <taxon>metagenomes</taxon>
        <taxon>ecological metagenomes</taxon>
    </lineage>
</organism>
<keyword evidence="1" id="KW-0472">Membrane</keyword>
<sequence>MLDFAIIIVLLGIFASLGSGLYFLVRDHGKTDRTVISLSIRVALAILLLALLAVGFVSRYM</sequence>
<reference evidence="2" key="1">
    <citation type="submission" date="2018-05" db="EMBL/GenBank/DDBJ databases">
        <authorList>
            <person name="Lanie J.A."/>
            <person name="Ng W.-L."/>
            <person name="Kazmierczak K.M."/>
            <person name="Andrzejewski T.M."/>
            <person name="Davidsen T.M."/>
            <person name="Wayne K.J."/>
            <person name="Tettelin H."/>
            <person name="Glass J.I."/>
            <person name="Rusch D."/>
            <person name="Podicherti R."/>
            <person name="Tsui H.-C.T."/>
            <person name="Winkler M.E."/>
        </authorList>
    </citation>
    <scope>NUCLEOTIDE SEQUENCE</scope>
</reference>
<dbReference type="InterPro" id="IPR021313">
    <property type="entry name" value="DUF2909"/>
</dbReference>
<name>A0A381X2G2_9ZZZZ</name>
<protein>
    <submittedName>
        <fullName evidence="2">Uncharacterized protein</fullName>
    </submittedName>
</protein>
<evidence type="ECO:0000256" key="1">
    <source>
        <dbReference type="SAM" id="Phobius"/>
    </source>
</evidence>
<accession>A0A381X2G2</accession>
<keyword evidence="1" id="KW-0812">Transmembrane</keyword>
<feature type="transmembrane region" description="Helical" evidence="1">
    <location>
        <begin position="36"/>
        <end position="57"/>
    </location>
</feature>
<dbReference type="Pfam" id="PF11137">
    <property type="entry name" value="DUF2909"/>
    <property type="match status" value="1"/>
</dbReference>
<dbReference type="EMBL" id="UINC01013629">
    <property type="protein sequence ID" value="SVA58748.1"/>
    <property type="molecule type" value="Genomic_DNA"/>
</dbReference>
<proteinExistence type="predicted"/>
<feature type="transmembrane region" description="Helical" evidence="1">
    <location>
        <begin position="6"/>
        <end position="24"/>
    </location>
</feature>
<dbReference type="AlphaFoldDB" id="A0A381X2G2"/>
<dbReference type="NCBIfam" id="NF033233">
    <property type="entry name" value="twin_helix"/>
    <property type="match status" value="1"/>
</dbReference>